<dbReference type="STRING" id="452.Lspi_1587"/>
<dbReference type="SUPFAM" id="SSF53383">
    <property type="entry name" value="PLP-dependent transferases"/>
    <property type="match status" value="1"/>
</dbReference>
<dbReference type="InterPro" id="IPR005814">
    <property type="entry name" value="Aminotrans_3"/>
</dbReference>
<sequence>MIKWRHLLSTKIMIMVNVTDVIRKDLKHIWHPCMQMKDFEACPPLVVYEAKGSHLYTDRGCLIDGISSWWCKSLGHGHPAIKAAIQKQLESFEQVIAANTTHPVLADLGEKLAQISGKQHVFFASDGSCAVEIAMKMALHAKQLQGQRQRSEFIALQNSYHGETLATMSVSDLGIYKKPYIDYGVTCHFLNDIPYINTTGDSLWRDCSPVWNDIVMQLEKVKHRCCAILVEPLVQGAGGMLCYSADFLSRLSQWARQNDIFLIADEIMTGMGRTGHWLACQHAGVTADFICLSKGLTAGALPMSCVLVDHDIFTCFYDDYEKGKSFLHSHTHSGNALAVSAALATIQVMDDESLNNRAIKLGELMYNQMNDIANLSGKLQNIRSLGAVVAADMVEWNSKRLGYEFYQASLRHGALLRPIGNTLYWLPPLTTDDKTIMQLAEITLNSLYDVYK</sequence>
<gene>
    <name evidence="11" type="primary">bioA</name>
    <name evidence="11" type="ORF">Lspi_1587</name>
</gene>
<dbReference type="GO" id="GO:0004015">
    <property type="term" value="F:adenosylmethionine-8-amino-7-oxononanoate transaminase activity"/>
    <property type="evidence" value="ECO:0007669"/>
    <property type="project" value="UniProtKB-EC"/>
</dbReference>
<dbReference type="Proteomes" id="UP000054877">
    <property type="component" value="Unassembled WGS sequence"/>
</dbReference>
<keyword evidence="6" id="KW-0949">S-adenosyl-L-methionine</keyword>
<dbReference type="EC" id="2.6.1.62" evidence="3"/>
<name>A0A0W0Z4K5_LEGSP</name>
<evidence type="ECO:0000256" key="2">
    <source>
        <dbReference type="ARBA" id="ARBA00005063"/>
    </source>
</evidence>
<reference evidence="11 12" key="1">
    <citation type="submission" date="2015-11" db="EMBL/GenBank/DDBJ databases">
        <title>Genomic analysis of 38 Legionella species identifies large and diverse effector repertoires.</title>
        <authorList>
            <person name="Burstein D."/>
            <person name="Amaro F."/>
            <person name="Zusman T."/>
            <person name="Lifshitz Z."/>
            <person name="Cohen O."/>
            <person name="Gilbert J.A."/>
            <person name="Pupko T."/>
            <person name="Shuman H.A."/>
            <person name="Segal G."/>
        </authorList>
    </citation>
    <scope>NUCLEOTIDE SEQUENCE [LARGE SCALE GENOMIC DNA]</scope>
    <source>
        <strain evidence="11 12">Mt.St.Helens-9</strain>
    </source>
</reference>
<keyword evidence="8 10" id="KW-0663">Pyridoxal phosphate</keyword>
<evidence type="ECO:0000256" key="10">
    <source>
        <dbReference type="RuleBase" id="RU003560"/>
    </source>
</evidence>
<dbReference type="PANTHER" id="PTHR42684">
    <property type="entry name" value="ADENOSYLMETHIONINE-8-AMINO-7-OXONONANOATE AMINOTRANSFERASE"/>
    <property type="match status" value="1"/>
</dbReference>
<dbReference type="EMBL" id="LNYX01000014">
    <property type="protein sequence ID" value="KTD64068.1"/>
    <property type="molecule type" value="Genomic_DNA"/>
</dbReference>
<keyword evidence="7" id="KW-0093">Biotin biosynthesis</keyword>
<dbReference type="UniPathway" id="UPA00078"/>
<dbReference type="NCBIfam" id="TIGR00508">
    <property type="entry name" value="bioA"/>
    <property type="match status" value="1"/>
</dbReference>
<dbReference type="InterPro" id="IPR049704">
    <property type="entry name" value="Aminotrans_3_PPA_site"/>
</dbReference>
<comment type="caution">
    <text evidence="11">The sequence shown here is derived from an EMBL/GenBank/DDBJ whole genome shotgun (WGS) entry which is preliminary data.</text>
</comment>
<proteinExistence type="inferred from homology"/>
<comment type="similarity">
    <text evidence="10">Belongs to the class-III pyridoxal-phosphate-dependent aminotransferase family.</text>
</comment>
<keyword evidence="5 11" id="KW-0808">Transferase</keyword>
<dbReference type="Gene3D" id="3.90.1150.10">
    <property type="entry name" value="Aspartate Aminotransferase, domain 1"/>
    <property type="match status" value="1"/>
</dbReference>
<evidence type="ECO:0000256" key="1">
    <source>
        <dbReference type="ARBA" id="ARBA00001933"/>
    </source>
</evidence>
<dbReference type="InterPro" id="IPR015421">
    <property type="entry name" value="PyrdxlP-dep_Trfase_major"/>
</dbReference>
<evidence type="ECO:0000256" key="9">
    <source>
        <dbReference type="ARBA" id="ARBA00048449"/>
    </source>
</evidence>
<evidence type="ECO:0000256" key="8">
    <source>
        <dbReference type="ARBA" id="ARBA00022898"/>
    </source>
</evidence>
<dbReference type="InterPro" id="IPR015422">
    <property type="entry name" value="PyrdxlP-dep_Trfase_small"/>
</dbReference>
<dbReference type="Pfam" id="PF00202">
    <property type="entry name" value="Aminotran_3"/>
    <property type="match status" value="1"/>
</dbReference>
<keyword evidence="4 11" id="KW-0032">Aminotransferase</keyword>
<dbReference type="AlphaFoldDB" id="A0A0W0Z4K5"/>
<evidence type="ECO:0000313" key="11">
    <source>
        <dbReference type="EMBL" id="KTD64068.1"/>
    </source>
</evidence>
<organism evidence="11 12">
    <name type="scientific">Legionella spiritensis</name>
    <dbReference type="NCBI Taxonomy" id="452"/>
    <lineage>
        <taxon>Bacteria</taxon>
        <taxon>Pseudomonadati</taxon>
        <taxon>Pseudomonadota</taxon>
        <taxon>Gammaproteobacteria</taxon>
        <taxon>Legionellales</taxon>
        <taxon>Legionellaceae</taxon>
        <taxon>Legionella</taxon>
    </lineage>
</organism>
<accession>A0A0W0Z4K5</accession>
<dbReference type="InterPro" id="IPR005815">
    <property type="entry name" value="BioA"/>
</dbReference>
<dbReference type="PANTHER" id="PTHR42684:SF3">
    <property type="entry name" value="ADENOSYLMETHIONINE-8-AMINO-7-OXONONANOATE AMINOTRANSFERASE"/>
    <property type="match status" value="1"/>
</dbReference>
<evidence type="ECO:0000313" key="12">
    <source>
        <dbReference type="Proteomes" id="UP000054877"/>
    </source>
</evidence>
<dbReference type="GO" id="GO:0004141">
    <property type="term" value="F:dethiobiotin synthase activity"/>
    <property type="evidence" value="ECO:0007669"/>
    <property type="project" value="TreeGrafter"/>
</dbReference>
<comment type="catalytic activity">
    <reaction evidence="9">
        <text>(8S)-8-amino-7-oxononanoate + S-adenosyl-L-methionine = S-adenosyl-4-methylsulfanyl-2-oxobutanoate + (7R,8S)-7,8-diammoniononanoate</text>
        <dbReference type="Rhea" id="RHEA:16861"/>
        <dbReference type="ChEBI" id="CHEBI:16490"/>
        <dbReference type="ChEBI" id="CHEBI:59789"/>
        <dbReference type="ChEBI" id="CHEBI:149468"/>
        <dbReference type="ChEBI" id="CHEBI:149469"/>
        <dbReference type="EC" id="2.6.1.62"/>
    </reaction>
</comment>
<evidence type="ECO:0000256" key="3">
    <source>
        <dbReference type="ARBA" id="ARBA00013009"/>
    </source>
</evidence>
<evidence type="ECO:0000256" key="7">
    <source>
        <dbReference type="ARBA" id="ARBA00022756"/>
    </source>
</evidence>
<evidence type="ECO:0000256" key="4">
    <source>
        <dbReference type="ARBA" id="ARBA00022576"/>
    </source>
</evidence>
<dbReference type="InterPro" id="IPR015424">
    <property type="entry name" value="PyrdxlP-dep_Trfase"/>
</dbReference>
<dbReference type="CDD" id="cd00610">
    <property type="entry name" value="OAT_like"/>
    <property type="match status" value="1"/>
</dbReference>
<protein>
    <recommendedName>
        <fullName evidence="3">adenosylmethionine--8-amino-7-oxononanoate transaminase</fullName>
        <ecNumber evidence="3">2.6.1.62</ecNumber>
    </recommendedName>
</protein>
<keyword evidence="12" id="KW-1185">Reference proteome</keyword>
<dbReference type="Gene3D" id="3.40.640.10">
    <property type="entry name" value="Type I PLP-dependent aspartate aminotransferase-like (Major domain)"/>
    <property type="match status" value="1"/>
</dbReference>
<evidence type="ECO:0000256" key="6">
    <source>
        <dbReference type="ARBA" id="ARBA00022691"/>
    </source>
</evidence>
<dbReference type="GO" id="GO:0030170">
    <property type="term" value="F:pyridoxal phosphate binding"/>
    <property type="evidence" value="ECO:0007669"/>
    <property type="project" value="InterPro"/>
</dbReference>
<comment type="cofactor">
    <cofactor evidence="1">
        <name>pyridoxal 5'-phosphate</name>
        <dbReference type="ChEBI" id="CHEBI:597326"/>
    </cofactor>
</comment>
<evidence type="ECO:0000256" key="5">
    <source>
        <dbReference type="ARBA" id="ARBA00022679"/>
    </source>
</evidence>
<dbReference type="PROSITE" id="PS00600">
    <property type="entry name" value="AA_TRANSFER_CLASS_3"/>
    <property type="match status" value="1"/>
</dbReference>
<dbReference type="PATRIC" id="fig|452.5.peg.1745"/>
<dbReference type="GO" id="GO:0009102">
    <property type="term" value="P:biotin biosynthetic process"/>
    <property type="evidence" value="ECO:0007669"/>
    <property type="project" value="UniProtKB-UniPathway"/>
</dbReference>
<comment type="pathway">
    <text evidence="2">Cofactor biosynthesis; biotin biosynthesis; 7,8-diaminononanoate from 8-amino-7-oxononanoate (SAM route): step 1/1.</text>
</comment>